<dbReference type="RefSeq" id="WP_254092274.1">
    <property type="nucleotide sequence ID" value="NZ_JAHESC010000035.1"/>
</dbReference>
<evidence type="ECO:0000313" key="3">
    <source>
        <dbReference type="Proteomes" id="UP001319180"/>
    </source>
</evidence>
<evidence type="ECO:0000313" key="2">
    <source>
        <dbReference type="EMBL" id="MBT1689049.1"/>
    </source>
</evidence>
<reference evidence="2 3" key="1">
    <citation type="submission" date="2021-05" db="EMBL/GenBank/DDBJ databases">
        <title>A Polyphasic approach of four new species of the genus Ohtaekwangia: Ohtaekwangia histidinii sp. nov., Ohtaekwangia cretensis sp. nov., Ohtaekwangia indiensis sp. nov., Ohtaekwangia reichenbachii sp. nov. from diverse environment.</title>
        <authorList>
            <person name="Octaviana S."/>
        </authorList>
    </citation>
    <scope>NUCLEOTIDE SEQUENCE [LARGE SCALE GENOMIC DNA]</scope>
    <source>
        <strain evidence="2 3">PWU37</strain>
    </source>
</reference>
<evidence type="ECO:0000256" key="1">
    <source>
        <dbReference type="SAM" id="SignalP"/>
    </source>
</evidence>
<accession>A0AAP2DC64</accession>
<dbReference type="EMBL" id="JAHESC010000035">
    <property type="protein sequence ID" value="MBT1689049.1"/>
    <property type="molecule type" value="Genomic_DNA"/>
</dbReference>
<proteinExistence type="predicted"/>
<feature type="chain" id="PRO_5042891449" description="DUF5018 domain-containing protein" evidence="1">
    <location>
        <begin position="25"/>
        <end position="332"/>
    </location>
</feature>
<dbReference type="Gene3D" id="2.60.40.2340">
    <property type="match status" value="1"/>
</dbReference>
<protein>
    <recommendedName>
        <fullName evidence="4">DUF5018 domain-containing protein</fullName>
    </recommendedName>
</protein>
<name>A0AAP2DC64_9BACT</name>
<keyword evidence="1" id="KW-0732">Signal</keyword>
<dbReference type="Proteomes" id="UP001319180">
    <property type="component" value="Unassembled WGS sequence"/>
</dbReference>
<organism evidence="2 3">
    <name type="scientific">Dawidia soli</name>
    <dbReference type="NCBI Taxonomy" id="2782352"/>
    <lineage>
        <taxon>Bacteria</taxon>
        <taxon>Pseudomonadati</taxon>
        <taxon>Bacteroidota</taxon>
        <taxon>Cytophagia</taxon>
        <taxon>Cytophagales</taxon>
        <taxon>Chryseotaleaceae</taxon>
        <taxon>Dawidia</taxon>
    </lineage>
</organism>
<comment type="caution">
    <text evidence="2">The sequence shown here is derived from an EMBL/GenBank/DDBJ whole genome shotgun (WGS) entry which is preliminary data.</text>
</comment>
<dbReference type="PROSITE" id="PS51257">
    <property type="entry name" value="PROKAR_LIPOPROTEIN"/>
    <property type="match status" value="1"/>
</dbReference>
<sequence>MMRFSLHATFSGAWLAMALLVATACDTDYENAPYPYKELMAFSFDANGTTVEAAIADGQILLYWPHALALPASITPLLAVSEKASVTPASGTTVPLQDNVTYTVTAEDGSTATYTLKVVVNQPPLSLDEENPTIVWFGRLADIRGTNILLDASRTAVSLIAANGEETPVAIDTIVDALATGFGSNILAQIPEEGAALDTGWYKIKVVTGVRTATTTEPVLYIRYPYPTFDAITSAITVHPGETFTLHGKNFRQLEDARVMVQDGSEEYYTLTQVSFTPNEITYRVPDDMPVREYATILPGITDTFSGFFEYSYQLNGFPNVHPQLIVTESEK</sequence>
<dbReference type="AlphaFoldDB" id="A0AAP2DC64"/>
<gene>
    <name evidence="2" type="ORF">KK078_20960</name>
</gene>
<evidence type="ECO:0008006" key="4">
    <source>
        <dbReference type="Google" id="ProtNLM"/>
    </source>
</evidence>
<keyword evidence="3" id="KW-1185">Reference proteome</keyword>
<feature type="signal peptide" evidence="1">
    <location>
        <begin position="1"/>
        <end position="24"/>
    </location>
</feature>